<evidence type="ECO:0000256" key="2">
    <source>
        <dbReference type="ARBA" id="ARBA00006027"/>
    </source>
</evidence>
<dbReference type="Gene3D" id="2.160.20.10">
    <property type="entry name" value="Single-stranded right-handed beta-helix, Pectin lyase-like"/>
    <property type="match status" value="1"/>
</dbReference>
<comment type="similarity">
    <text evidence="3">In the C-terminal section; belongs to the pectinesterase family.</text>
</comment>
<keyword evidence="7" id="KW-1133">Transmembrane helix</keyword>
<keyword evidence="4" id="KW-0378">Hydrolase</keyword>
<name>A0AAN8ZP80_9MAGN</name>
<feature type="compositionally biased region" description="Low complexity" evidence="6">
    <location>
        <begin position="173"/>
        <end position="182"/>
    </location>
</feature>
<keyword evidence="11" id="KW-1185">Reference proteome</keyword>
<keyword evidence="5" id="KW-0063">Aspartyl esterase</keyword>
<reference evidence="10 11" key="1">
    <citation type="submission" date="2023-12" db="EMBL/GenBank/DDBJ databases">
        <title>A high-quality genome assembly for Dillenia turbinata (Dilleniales).</title>
        <authorList>
            <person name="Chanderbali A."/>
        </authorList>
    </citation>
    <scope>NUCLEOTIDE SEQUENCE [LARGE SCALE GENOMIC DNA]</scope>
    <source>
        <strain evidence="10">LSX21</strain>
        <tissue evidence="10">Leaf</tissue>
    </source>
</reference>
<evidence type="ECO:0000256" key="3">
    <source>
        <dbReference type="ARBA" id="ARBA00007786"/>
    </source>
</evidence>
<dbReference type="CDD" id="cd15799">
    <property type="entry name" value="PMEI-like_4"/>
    <property type="match status" value="1"/>
</dbReference>
<feature type="domain" description="Pectinesterase inhibitor" evidence="9">
    <location>
        <begin position="30"/>
        <end position="166"/>
    </location>
</feature>
<dbReference type="Pfam" id="PF04043">
    <property type="entry name" value="PMEI"/>
    <property type="match status" value="1"/>
</dbReference>
<sequence length="336" mass="37118">MALLWNMRRRKLLVAFFFSSFFLARNPCLAQADFIDIECLTVPSSVFANSIKATLDMVSKVTSIVAPFANTFGDRLLANAINDCLDLLDFDDEELSWSLSATQNPNGKDHNGTGDRRSDLSTWLSAALGNQDTCLDGFEGTNSFVKQVVAGSLNQLTSLVRDILGMVDQFPSAQSSLNSKSSGGKRGGKQHPRERKLKSIKQSQFPWWVKAKDRKLLQAGSQETGPDAVVAADGTGNFERVMDAVQAAPEYSTQRYVIYVKRGIYLENVEIKKKKWNLMLIGDGMDVTIISGNRSFIDGWTTFRSATFGMILLSCNLFGALYLILTGCDTTQCKKL</sequence>
<evidence type="ECO:0000256" key="1">
    <source>
        <dbReference type="ARBA" id="ARBA00005184"/>
    </source>
</evidence>
<feature type="region of interest" description="Disordered" evidence="6">
    <location>
        <begin position="173"/>
        <end position="198"/>
    </location>
</feature>
<dbReference type="Proteomes" id="UP001370490">
    <property type="component" value="Unassembled WGS sequence"/>
</dbReference>
<feature type="compositionally biased region" description="Basic residues" evidence="6">
    <location>
        <begin position="186"/>
        <end position="198"/>
    </location>
</feature>
<keyword evidence="7" id="KW-0812">Transmembrane</keyword>
<dbReference type="Gene3D" id="1.20.140.40">
    <property type="entry name" value="Invertase/pectin methylesterase inhibitor family protein"/>
    <property type="match status" value="1"/>
</dbReference>
<dbReference type="InterPro" id="IPR011050">
    <property type="entry name" value="Pectin_lyase_fold/virulence"/>
</dbReference>
<dbReference type="GO" id="GO:0042545">
    <property type="term" value="P:cell wall modification"/>
    <property type="evidence" value="ECO:0007669"/>
    <property type="project" value="InterPro"/>
</dbReference>
<dbReference type="InterPro" id="IPR000070">
    <property type="entry name" value="Pectinesterase_cat"/>
</dbReference>
<keyword evidence="7" id="KW-0472">Membrane</keyword>
<protein>
    <submittedName>
        <fullName evidence="10">Pectinesterase inhibitor domain</fullName>
    </submittedName>
</protein>
<comment type="caution">
    <text evidence="10">The sequence shown here is derived from an EMBL/GenBank/DDBJ whole genome shotgun (WGS) entry which is preliminary data.</text>
</comment>
<dbReference type="PANTHER" id="PTHR31707">
    <property type="entry name" value="PECTINESTERASE"/>
    <property type="match status" value="1"/>
</dbReference>
<evidence type="ECO:0000256" key="7">
    <source>
        <dbReference type="SAM" id="Phobius"/>
    </source>
</evidence>
<dbReference type="Pfam" id="PF01095">
    <property type="entry name" value="Pectinesterase"/>
    <property type="match status" value="1"/>
</dbReference>
<dbReference type="AlphaFoldDB" id="A0AAN8ZP80"/>
<evidence type="ECO:0000256" key="8">
    <source>
        <dbReference type="SAM" id="SignalP"/>
    </source>
</evidence>
<dbReference type="InterPro" id="IPR012334">
    <property type="entry name" value="Pectin_lyas_fold"/>
</dbReference>
<dbReference type="InterPro" id="IPR035513">
    <property type="entry name" value="Invertase/methylesterase_inhib"/>
</dbReference>
<proteinExistence type="inferred from homology"/>
<feature type="signal peptide" evidence="8">
    <location>
        <begin position="1"/>
        <end position="32"/>
    </location>
</feature>
<feature type="transmembrane region" description="Helical" evidence="7">
    <location>
        <begin position="306"/>
        <end position="325"/>
    </location>
</feature>
<dbReference type="InterPro" id="IPR006501">
    <property type="entry name" value="Pectinesterase_inhib_dom"/>
</dbReference>
<keyword evidence="8" id="KW-0732">Signal</keyword>
<evidence type="ECO:0000259" key="9">
    <source>
        <dbReference type="SMART" id="SM00856"/>
    </source>
</evidence>
<comment type="pathway">
    <text evidence="1">Glycan metabolism; pectin degradation; 2-dehydro-3-deoxy-D-gluconate from pectin: step 1/5.</text>
</comment>
<evidence type="ECO:0000256" key="5">
    <source>
        <dbReference type="ARBA" id="ARBA00023085"/>
    </source>
</evidence>
<evidence type="ECO:0000313" key="10">
    <source>
        <dbReference type="EMBL" id="KAK6944612.1"/>
    </source>
</evidence>
<evidence type="ECO:0000313" key="11">
    <source>
        <dbReference type="Proteomes" id="UP001370490"/>
    </source>
</evidence>
<dbReference type="SMART" id="SM00856">
    <property type="entry name" value="PMEI"/>
    <property type="match status" value="1"/>
</dbReference>
<dbReference type="EMBL" id="JBAMMX010000003">
    <property type="protein sequence ID" value="KAK6944612.1"/>
    <property type="molecule type" value="Genomic_DNA"/>
</dbReference>
<dbReference type="SUPFAM" id="SSF101148">
    <property type="entry name" value="Plant invertase/pectin methylesterase inhibitor"/>
    <property type="match status" value="1"/>
</dbReference>
<evidence type="ECO:0000256" key="6">
    <source>
        <dbReference type="SAM" id="MobiDB-lite"/>
    </source>
</evidence>
<evidence type="ECO:0000256" key="4">
    <source>
        <dbReference type="ARBA" id="ARBA00022801"/>
    </source>
</evidence>
<gene>
    <name evidence="10" type="ORF">RJ641_025714</name>
</gene>
<dbReference type="GO" id="GO:0004857">
    <property type="term" value="F:enzyme inhibitor activity"/>
    <property type="evidence" value="ECO:0007669"/>
    <property type="project" value="InterPro"/>
</dbReference>
<dbReference type="SUPFAM" id="SSF51126">
    <property type="entry name" value="Pectin lyase-like"/>
    <property type="match status" value="1"/>
</dbReference>
<feature type="chain" id="PRO_5042878709" evidence="8">
    <location>
        <begin position="33"/>
        <end position="336"/>
    </location>
</feature>
<accession>A0AAN8ZP80</accession>
<dbReference type="GO" id="GO:0030599">
    <property type="term" value="F:pectinesterase activity"/>
    <property type="evidence" value="ECO:0007669"/>
    <property type="project" value="InterPro"/>
</dbReference>
<comment type="similarity">
    <text evidence="2">In the N-terminal section; belongs to the PMEI family.</text>
</comment>
<organism evidence="10 11">
    <name type="scientific">Dillenia turbinata</name>
    <dbReference type="NCBI Taxonomy" id="194707"/>
    <lineage>
        <taxon>Eukaryota</taxon>
        <taxon>Viridiplantae</taxon>
        <taxon>Streptophyta</taxon>
        <taxon>Embryophyta</taxon>
        <taxon>Tracheophyta</taxon>
        <taxon>Spermatophyta</taxon>
        <taxon>Magnoliopsida</taxon>
        <taxon>eudicotyledons</taxon>
        <taxon>Gunneridae</taxon>
        <taxon>Pentapetalae</taxon>
        <taxon>Dilleniales</taxon>
        <taxon>Dilleniaceae</taxon>
        <taxon>Dillenia</taxon>
    </lineage>
</organism>